<evidence type="ECO:0000313" key="6">
    <source>
        <dbReference type="Proteomes" id="UP000298663"/>
    </source>
</evidence>
<dbReference type="GO" id="GO:0006974">
    <property type="term" value="P:DNA damage response"/>
    <property type="evidence" value="ECO:0007669"/>
    <property type="project" value="InterPro"/>
</dbReference>
<dbReference type="InterPro" id="IPR006640">
    <property type="entry name" value="SprT-like_domain"/>
</dbReference>
<evidence type="ECO:0000313" key="5">
    <source>
        <dbReference type="EMBL" id="TKR87414.1"/>
    </source>
</evidence>
<gene>
    <name evidence="5" type="ORF">L596_011815</name>
</gene>
<reference evidence="5 6" key="1">
    <citation type="journal article" date="2015" name="Genome Biol.">
        <title>Comparative genomics of Steinernema reveals deeply conserved gene regulatory networks.</title>
        <authorList>
            <person name="Dillman A.R."/>
            <person name="Macchietto M."/>
            <person name="Porter C.F."/>
            <person name="Rogers A."/>
            <person name="Williams B."/>
            <person name="Antoshechkin I."/>
            <person name="Lee M.M."/>
            <person name="Goodwin Z."/>
            <person name="Lu X."/>
            <person name="Lewis E.E."/>
            <person name="Goodrich-Blair H."/>
            <person name="Stock S.P."/>
            <person name="Adams B.J."/>
            <person name="Sternberg P.W."/>
            <person name="Mortazavi A."/>
        </authorList>
    </citation>
    <scope>NUCLEOTIDE SEQUENCE [LARGE SCALE GENOMIC DNA]</scope>
    <source>
        <strain evidence="5 6">ALL</strain>
    </source>
</reference>
<dbReference type="GO" id="GO:0003697">
    <property type="term" value="F:single-stranded DNA binding"/>
    <property type="evidence" value="ECO:0007669"/>
    <property type="project" value="InterPro"/>
</dbReference>
<dbReference type="EMBL" id="AZBU02000003">
    <property type="protein sequence ID" value="TKR87414.1"/>
    <property type="molecule type" value="Genomic_DNA"/>
</dbReference>
<dbReference type="AlphaFoldDB" id="A0A4U5NW14"/>
<accession>A0A4U5NW14</accession>
<evidence type="ECO:0000259" key="4">
    <source>
        <dbReference type="SMART" id="SM00731"/>
    </source>
</evidence>
<feature type="region of interest" description="Disordered" evidence="3">
    <location>
        <begin position="108"/>
        <end position="134"/>
    </location>
</feature>
<feature type="domain" description="SprT-like" evidence="4">
    <location>
        <begin position="1"/>
        <end position="104"/>
    </location>
</feature>
<name>A0A4U5NW14_STECR</name>
<comment type="subcellular location">
    <subcellularLocation>
        <location evidence="1">Nucleus</location>
    </subcellularLocation>
</comment>
<organism evidence="5 6">
    <name type="scientific">Steinernema carpocapsae</name>
    <name type="common">Entomopathogenic nematode</name>
    <dbReference type="NCBI Taxonomy" id="34508"/>
    <lineage>
        <taxon>Eukaryota</taxon>
        <taxon>Metazoa</taxon>
        <taxon>Ecdysozoa</taxon>
        <taxon>Nematoda</taxon>
        <taxon>Chromadorea</taxon>
        <taxon>Rhabditida</taxon>
        <taxon>Tylenchina</taxon>
        <taxon>Panagrolaimomorpha</taxon>
        <taxon>Strongyloidoidea</taxon>
        <taxon>Steinernematidae</taxon>
        <taxon>Steinernema</taxon>
    </lineage>
</organism>
<comment type="caution">
    <text evidence="5">The sequence shown here is derived from an EMBL/GenBank/DDBJ whole genome shotgun (WGS) entry which is preliminary data.</text>
</comment>
<sequence length="178" mass="20645">MLHEMIHAHLFITQRDRDRDGHGPNFQVRMHRINGETGTAISIYHSFHAEVAVYKQHWWRCDGPCRNDRPFHGWVKRAMNRAPGPSDRWWKDHKLKCNWTFIKVKEPEKASKRKSDEAEDEKKPRVKKGVEATQQSITKWVGAETVVINATKEAKPAGKSTKRKTKKGIEAGQQLITK</sequence>
<proteinExistence type="predicted"/>
<dbReference type="GO" id="GO:0005634">
    <property type="term" value="C:nucleus"/>
    <property type="evidence" value="ECO:0007669"/>
    <property type="project" value="UniProtKB-SubCell"/>
</dbReference>
<dbReference type="PANTHER" id="PTHR21220">
    <property type="entry name" value="DNA-DEPENDENT METALLOPROTEASE SPRTN"/>
    <property type="match status" value="1"/>
</dbReference>
<dbReference type="Proteomes" id="UP000298663">
    <property type="component" value="Unassembled WGS sequence"/>
</dbReference>
<feature type="compositionally biased region" description="Basic and acidic residues" evidence="3">
    <location>
        <begin position="108"/>
        <end position="123"/>
    </location>
</feature>
<dbReference type="GO" id="GO:0004222">
    <property type="term" value="F:metalloendopeptidase activity"/>
    <property type="evidence" value="ECO:0007669"/>
    <property type="project" value="InterPro"/>
</dbReference>
<dbReference type="STRING" id="34508.A0A4U5NW14"/>
<dbReference type="InterPro" id="IPR055220">
    <property type="entry name" value="SPRTN_ZBD"/>
</dbReference>
<keyword evidence="6" id="KW-1185">Reference proteome</keyword>
<reference evidence="5 6" key="2">
    <citation type="journal article" date="2019" name="G3 (Bethesda)">
        <title>Hybrid Assembly of the Genome of the Entomopathogenic Nematode Steinernema carpocapsae Identifies the X-Chromosome.</title>
        <authorList>
            <person name="Serra L."/>
            <person name="Macchietto M."/>
            <person name="Macias-Munoz A."/>
            <person name="McGill C.J."/>
            <person name="Rodriguez I.M."/>
            <person name="Rodriguez B."/>
            <person name="Murad R."/>
            <person name="Mortazavi A."/>
        </authorList>
    </citation>
    <scope>NUCLEOTIDE SEQUENCE [LARGE SCALE GENOMIC DNA]</scope>
    <source>
        <strain evidence="5 6">ALL</strain>
    </source>
</reference>
<feature type="region of interest" description="Disordered" evidence="3">
    <location>
        <begin position="152"/>
        <end position="178"/>
    </location>
</feature>
<evidence type="ECO:0000256" key="1">
    <source>
        <dbReference type="ARBA" id="ARBA00004123"/>
    </source>
</evidence>
<dbReference type="InterPro" id="IPR044245">
    <property type="entry name" value="Spartan"/>
</dbReference>
<dbReference type="PANTHER" id="PTHR21220:SF0">
    <property type="entry name" value="DNA-DEPENDENT METALLOPROTEASE SPRTN"/>
    <property type="match status" value="1"/>
</dbReference>
<dbReference type="Pfam" id="PF22934">
    <property type="entry name" value="SPRTN_ZBD"/>
    <property type="match status" value="1"/>
</dbReference>
<dbReference type="GO" id="GO:0031593">
    <property type="term" value="F:polyubiquitin modification-dependent protein binding"/>
    <property type="evidence" value="ECO:0007669"/>
    <property type="project" value="TreeGrafter"/>
</dbReference>
<dbReference type="SMART" id="SM00731">
    <property type="entry name" value="SprT"/>
    <property type="match status" value="1"/>
</dbReference>
<protein>
    <recommendedName>
        <fullName evidence="4">SprT-like domain-containing protein</fullName>
    </recommendedName>
</protein>
<keyword evidence="2" id="KW-0539">Nucleus</keyword>
<dbReference type="Pfam" id="PF10263">
    <property type="entry name" value="SprT-like"/>
    <property type="match status" value="1"/>
</dbReference>
<dbReference type="OrthoDB" id="5236983at2759"/>
<evidence type="ECO:0000256" key="3">
    <source>
        <dbReference type="SAM" id="MobiDB-lite"/>
    </source>
</evidence>
<evidence type="ECO:0000256" key="2">
    <source>
        <dbReference type="ARBA" id="ARBA00023242"/>
    </source>
</evidence>